<feature type="domain" description="NADPH-dependent FMN reductase-like" evidence="1">
    <location>
        <begin position="2"/>
        <end position="142"/>
    </location>
</feature>
<protein>
    <submittedName>
        <fullName evidence="2">NAD(P)H-dependent FAD/FMN reductase</fullName>
        <ecNumber evidence="2">1.5.1.45</ecNumber>
    </submittedName>
</protein>
<evidence type="ECO:0000259" key="1">
    <source>
        <dbReference type="Pfam" id="PF03358"/>
    </source>
</evidence>
<reference evidence="2 3" key="1">
    <citation type="submission" date="2019-08" db="EMBL/GenBank/DDBJ databases">
        <title>Deep-cultivation of Planctomycetes and their phenomic and genomic characterization uncovers novel biology.</title>
        <authorList>
            <person name="Wiegand S."/>
            <person name="Jogler M."/>
            <person name="Boedeker C."/>
            <person name="Pinto D."/>
            <person name="Vollmers J."/>
            <person name="Rivas-Marin E."/>
            <person name="Kohn T."/>
            <person name="Peeters S.H."/>
            <person name="Heuer A."/>
            <person name="Rast P."/>
            <person name="Oberbeckmann S."/>
            <person name="Bunk B."/>
            <person name="Jeske O."/>
            <person name="Meyerdierks A."/>
            <person name="Storesund J.E."/>
            <person name="Kallscheuer N."/>
            <person name="Luecker S."/>
            <person name="Lage O.M."/>
            <person name="Pohl T."/>
            <person name="Merkel B.J."/>
            <person name="Hornburger P."/>
            <person name="Mueller R.-W."/>
            <person name="Bruemmer F."/>
            <person name="Labrenz M."/>
            <person name="Spormann A.M."/>
            <person name="Op den Camp H."/>
            <person name="Overmann J."/>
            <person name="Amann R."/>
            <person name="Jetten M.S.M."/>
            <person name="Mascher T."/>
            <person name="Medema M.H."/>
            <person name="Devos D.P."/>
            <person name="Kaster A.-K."/>
            <person name="Ovreas L."/>
            <person name="Rohde M."/>
            <person name="Galperin M.Y."/>
            <person name="Jogler C."/>
        </authorList>
    </citation>
    <scope>NUCLEOTIDE SEQUENCE [LARGE SCALE GENOMIC DNA]</scope>
    <source>
        <strain evidence="2 3">UC8</strain>
    </source>
</reference>
<name>A0A5B9QU95_9BACT</name>
<keyword evidence="3" id="KW-1185">Reference proteome</keyword>
<dbReference type="EC" id="1.5.1.45" evidence="2"/>
<dbReference type="EMBL" id="CP042914">
    <property type="protein sequence ID" value="QEG42627.1"/>
    <property type="molecule type" value="Genomic_DNA"/>
</dbReference>
<dbReference type="OrthoDB" id="9814010at2"/>
<keyword evidence="2" id="KW-0560">Oxidoreductase</keyword>
<dbReference type="Proteomes" id="UP000325286">
    <property type="component" value="Chromosome"/>
</dbReference>
<dbReference type="GO" id="GO:0005829">
    <property type="term" value="C:cytosol"/>
    <property type="evidence" value="ECO:0007669"/>
    <property type="project" value="TreeGrafter"/>
</dbReference>
<organism evidence="2 3">
    <name type="scientific">Roseimaritima ulvae</name>
    <dbReference type="NCBI Taxonomy" id="980254"/>
    <lineage>
        <taxon>Bacteria</taxon>
        <taxon>Pseudomonadati</taxon>
        <taxon>Planctomycetota</taxon>
        <taxon>Planctomycetia</taxon>
        <taxon>Pirellulales</taxon>
        <taxon>Pirellulaceae</taxon>
        <taxon>Roseimaritima</taxon>
    </lineage>
</organism>
<gene>
    <name evidence="2" type="ORF">UC8_46690</name>
</gene>
<dbReference type="KEGG" id="rul:UC8_46690"/>
<dbReference type="Pfam" id="PF03358">
    <property type="entry name" value="FMN_red"/>
    <property type="match status" value="1"/>
</dbReference>
<dbReference type="PANTHER" id="PTHR30543">
    <property type="entry name" value="CHROMATE REDUCTASE"/>
    <property type="match status" value="1"/>
</dbReference>
<dbReference type="InterPro" id="IPR005025">
    <property type="entry name" value="FMN_Rdtase-like_dom"/>
</dbReference>
<evidence type="ECO:0000313" key="2">
    <source>
        <dbReference type="EMBL" id="QEG42627.1"/>
    </source>
</evidence>
<dbReference type="GO" id="GO:0010181">
    <property type="term" value="F:FMN binding"/>
    <property type="evidence" value="ECO:0007669"/>
    <property type="project" value="TreeGrafter"/>
</dbReference>
<evidence type="ECO:0000313" key="3">
    <source>
        <dbReference type="Proteomes" id="UP000325286"/>
    </source>
</evidence>
<accession>A0A5B9QU95</accession>
<dbReference type="RefSeq" id="WP_068141764.1">
    <property type="nucleotide sequence ID" value="NZ_CP042914.1"/>
</dbReference>
<sequence length="181" mass="19516">MILVVSASLHPRSRSRLLAQAACQRLEKLERPYELLDLNEHPLPLCDGDAAYGDPAVGRAIELGNDATAILLAAPVYNYDVNAAAKNLVELTGRSWTGKVVGMLLAAGGQGSYMSGMGLANSLMLDFRCLVVPRFVYAVGDAFEGDQITDENALVRLDQLVEETLRISDAVRAAEPKKENS</sequence>
<dbReference type="Gene3D" id="3.40.50.360">
    <property type="match status" value="1"/>
</dbReference>
<dbReference type="GO" id="GO:0016491">
    <property type="term" value="F:oxidoreductase activity"/>
    <property type="evidence" value="ECO:0007669"/>
    <property type="project" value="UniProtKB-KW"/>
</dbReference>
<dbReference type="SUPFAM" id="SSF52218">
    <property type="entry name" value="Flavoproteins"/>
    <property type="match status" value="1"/>
</dbReference>
<dbReference type="InterPro" id="IPR050712">
    <property type="entry name" value="NAD(P)H-dep_reductase"/>
</dbReference>
<dbReference type="InterPro" id="IPR029039">
    <property type="entry name" value="Flavoprotein-like_sf"/>
</dbReference>
<proteinExistence type="predicted"/>
<dbReference type="PANTHER" id="PTHR30543:SF28">
    <property type="entry name" value="NADPH-DEPENDENT FMN REDUCTASE-LIKE DOMAIN-CONTAINING PROTEIN"/>
    <property type="match status" value="1"/>
</dbReference>
<dbReference type="AlphaFoldDB" id="A0A5B9QU95"/>